<dbReference type="RefSeq" id="WP_169161922.1">
    <property type="nucleotide sequence ID" value="NZ_JABBFW010000014.1"/>
</dbReference>
<sequence>MDGQRQPIPNFEMSTEISNLCIQCPHCEHEAEDFFEVLDPDVLDDMRCENCGQHFSFALMECHRCANEQVFTWPHEPSETALNMLTCEACKSTFRYCDEAEQNQKRWLG</sequence>
<name>A0A848FC00_9BURK</name>
<dbReference type="AlphaFoldDB" id="A0A848FC00"/>
<organism evidence="1 2">
    <name type="scientific">Azohydromonas caseinilytica</name>
    <dbReference type="NCBI Taxonomy" id="2728836"/>
    <lineage>
        <taxon>Bacteria</taxon>
        <taxon>Pseudomonadati</taxon>
        <taxon>Pseudomonadota</taxon>
        <taxon>Betaproteobacteria</taxon>
        <taxon>Burkholderiales</taxon>
        <taxon>Sphaerotilaceae</taxon>
        <taxon>Azohydromonas</taxon>
    </lineage>
</organism>
<accession>A0A848FC00</accession>
<evidence type="ECO:0000313" key="2">
    <source>
        <dbReference type="Proteomes" id="UP000574067"/>
    </source>
</evidence>
<dbReference type="Proteomes" id="UP000574067">
    <property type="component" value="Unassembled WGS sequence"/>
</dbReference>
<dbReference type="EMBL" id="JABBFW010000014">
    <property type="protein sequence ID" value="NML17024.1"/>
    <property type="molecule type" value="Genomic_DNA"/>
</dbReference>
<comment type="caution">
    <text evidence="1">The sequence shown here is derived from an EMBL/GenBank/DDBJ whole genome shotgun (WGS) entry which is preliminary data.</text>
</comment>
<reference evidence="1 2" key="1">
    <citation type="submission" date="2020-04" db="EMBL/GenBank/DDBJ databases">
        <title>Azohydromonas sp. isolated from soil.</title>
        <authorList>
            <person name="Dahal R.H."/>
        </authorList>
    </citation>
    <scope>NUCLEOTIDE SEQUENCE [LARGE SCALE GENOMIC DNA]</scope>
    <source>
        <strain evidence="1 2">G-1-1-14</strain>
    </source>
</reference>
<evidence type="ECO:0000313" key="1">
    <source>
        <dbReference type="EMBL" id="NML17024.1"/>
    </source>
</evidence>
<gene>
    <name evidence="1" type="ORF">HHL10_18745</name>
</gene>
<proteinExistence type="predicted"/>
<keyword evidence="2" id="KW-1185">Reference proteome</keyword>
<protein>
    <submittedName>
        <fullName evidence="1">Uncharacterized protein</fullName>
    </submittedName>
</protein>